<proteinExistence type="predicted"/>
<evidence type="ECO:0000313" key="1">
    <source>
        <dbReference type="EMBL" id="RDC58510.1"/>
    </source>
</evidence>
<organism evidence="1 2">
    <name type="scientific">Pedobacter chinensis</name>
    <dbReference type="NCBI Taxonomy" id="2282421"/>
    <lineage>
        <taxon>Bacteria</taxon>
        <taxon>Pseudomonadati</taxon>
        <taxon>Bacteroidota</taxon>
        <taxon>Sphingobacteriia</taxon>
        <taxon>Sphingobacteriales</taxon>
        <taxon>Sphingobacteriaceae</taxon>
        <taxon>Pedobacter</taxon>
    </lineage>
</organism>
<protein>
    <submittedName>
        <fullName evidence="1">Uncharacterized protein</fullName>
    </submittedName>
</protein>
<keyword evidence="2" id="KW-1185">Reference proteome</keyword>
<reference evidence="1 2" key="1">
    <citation type="submission" date="2018-07" db="EMBL/GenBank/DDBJ databases">
        <title>Pedobacter sp. nov., isolated from soil.</title>
        <authorList>
            <person name="Zhou L.Y."/>
            <person name="Du Z.J."/>
        </authorList>
    </citation>
    <scope>NUCLEOTIDE SEQUENCE [LARGE SCALE GENOMIC DNA]</scope>
    <source>
        <strain evidence="1 2">JDX94</strain>
    </source>
</reference>
<dbReference type="Proteomes" id="UP000253961">
    <property type="component" value="Unassembled WGS sequence"/>
</dbReference>
<dbReference type="EMBL" id="QPKV01000001">
    <property type="protein sequence ID" value="RDC58510.1"/>
    <property type="molecule type" value="Genomic_DNA"/>
</dbReference>
<name>A0A369Q231_9SPHI</name>
<gene>
    <name evidence="1" type="ORF">DU508_00450</name>
</gene>
<evidence type="ECO:0000313" key="2">
    <source>
        <dbReference type="Proteomes" id="UP000253961"/>
    </source>
</evidence>
<comment type="caution">
    <text evidence="1">The sequence shown here is derived from an EMBL/GenBank/DDBJ whole genome shotgun (WGS) entry which is preliminary data.</text>
</comment>
<sequence>MFYYKVSFGKVALVLTDISGLMIAYSPHYHLSSTCSTIAKTKKKMLIDGMIIKIPLSNTEKLTNQVNIHFKFIDGKRFV</sequence>
<dbReference type="AlphaFoldDB" id="A0A369Q231"/>
<accession>A0A369Q231</accession>